<organism evidence="1 2">
    <name type="scientific">Acer saccharum</name>
    <name type="common">Sugar maple</name>
    <dbReference type="NCBI Taxonomy" id="4024"/>
    <lineage>
        <taxon>Eukaryota</taxon>
        <taxon>Viridiplantae</taxon>
        <taxon>Streptophyta</taxon>
        <taxon>Embryophyta</taxon>
        <taxon>Tracheophyta</taxon>
        <taxon>Spermatophyta</taxon>
        <taxon>Magnoliopsida</taxon>
        <taxon>eudicotyledons</taxon>
        <taxon>Gunneridae</taxon>
        <taxon>Pentapetalae</taxon>
        <taxon>rosids</taxon>
        <taxon>malvids</taxon>
        <taxon>Sapindales</taxon>
        <taxon>Sapindaceae</taxon>
        <taxon>Hippocastanoideae</taxon>
        <taxon>Acereae</taxon>
        <taxon>Acer</taxon>
    </lineage>
</organism>
<name>A0AA39RVC5_ACESA</name>
<reference evidence="1" key="2">
    <citation type="submission" date="2023-06" db="EMBL/GenBank/DDBJ databases">
        <authorList>
            <person name="Swenson N.G."/>
            <person name="Wegrzyn J.L."/>
            <person name="Mcevoy S.L."/>
        </authorList>
    </citation>
    <scope>NUCLEOTIDE SEQUENCE</scope>
    <source>
        <strain evidence="1">NS2018</strain>
        <tissue evidence="1">Leaf</tissue>
    </source>
</reference>
<gene>
    <name evidence="1" type="ORF">LWI29_006305</name>
</gene>
<reference evidence="1" key="1">
    <citation type="journal article" date="2022" name="Plant J.">
        <title>Strategies of tolerance reflected in two North American maple genomes.</title>
        <authorList>
            <person name="McEvoy S.L."/>
            <person name="Sezen U.U."/>
            <person name="Trouern-Trend A."/>
            <person name="McMahon S.M."/>
            <person name="Schaberg P.G."/>
            <person name="Yang J."/>
            <person name="Wegrzyn J.L."/>
            <person name="Swenson N.G."/>
        </authorList>
    </citation>
    <scope>NUCLEOTIDE SEQUENCE</scope>
    <source>
        <strain evidence="1">NS2018</strain>
    </source>
</reference>
<keyword evidence="2" id="KW-1185">Reference proteome</keyword>
<dbReference type="Proteomes" id="UP001168877">
    <property type="component" value="Unassembled WGS sequence"/>
</dbReference>
<dbReference type="EMBL" id="JAUESC010000384">
    <property type="protein sequence ID" value="KAK0580793.1"/>
    <property type="molecule type" value="Genomic_DNA"/>
</dbReference>
<dbReference type="AlphaFoldDB" id="A0AA39RVC5"/>
<sequence>MNSGHTTEVVLTDEVSGFGRHKARHEFWNGIAKNRLVENIRSGSASNIKKMDGDFMEVRHGKKNSVKMGLTTQQESKLVVLDLMFWRRRR</sequence>
<evidence type="ECO:0000313" key="2">
    <source>
        <dbReference type="Proteomes" id="UP001168877"/>
    </source>
</evidence>
<accession>A0AA39RVC5</accession>
<protein>
    <submittedName>
        <fullName evidence="1">Uncharacterized protein</fullName>
    </submittedName>
</protein>
<comment type="caution">
    <text evidence="1">The sequence shown here is derived from an EMBL/GenBank/DDBJ whole genome shotgun (WGS) entry which is preliminary data.</text>
</comment>
<proteinExistence type="predicted"/>
<evidence type="ECO:0000313" key="1">
    <source>
        <dbReference type="EMBL" id="KAK0580793.1"/>
    </source>
</evidence>